<dbReference type="SUPFAM" id="SSF54506">
    <property type="entry name" value="Diaminopimelate epimerase-like"/>
    <property type="match status" value="1"/>
</dbReference>
<dbReference type="PANTHER" id="PTHR13774">
    <property type="entry name" value="PHENAZINE BIOSYNTHESIS PROTEIN"/>
    <property type="match status" value="1"/>
</dbReference>
<evidence type="ECO:0000313" key="2">
    <source>
        <dbReference type="Proteomes" id="UP001499930"/>
    </source>
</evidence>
<dbReference type="PANTHER" id="PTHR13774:SF32">
    <property type="entry name" value="ANTISENSE-ENHANCING SEQUENCE 1"/>
    <property type="match status" value="1"/>
</dbReference>
<dbReference type="RefSeq" id="WP_344907810.1">
    <property type="nucleotide sequence ID" value="NZ_BAAAWD010000031.1"/>
</dbReference>
<dbReference type="Pfam" id="PF02567">
    <property type="entry name" value="PhzC-PhzF"/>
    <property type="match status" value="1"/>
</dbReference>
<dbReference type="EMBL" id="BAAAWD010000031">
    <property type="protein sequence ID" value="GAA3041263.1"/>
    <property type="molecule type" value="Genomic_DNA"/>
</dbReference>
<organism evidence="1 2">
    <name type="scientific">Streptosporangium longisporum</name>
    <dbReference type="NCBI Taxonomy" id="46187"/>
    <lineage>
        <taxon>Bacteria</taxon>
        <taxon>Bacillati</taxon>
        <taxon>Actinomycetota</taxon>
        <taxon>Actinomycetes</taxon>
        <taxon>Streptosporangiales</taxon>
        <taxon>Streptosporangiaceae</taxon>
        <taxon>Streptosporangium</taxon>
    </lineage>
</organism>
<dbReference type="Proteomes" id="UP001499930">
    <property type="component" value="Unassembled WGS sequence"/>
</dbReference>
<dbReference type="Gene3D" id="3.10.310.10">
    <property type="entry name" value="Diaminopimelate Epimerase, Chain A, domain 1"/>
    <property type="match status" value="2"/>
</dbReference>
<comment type="caution">
    <text evidence="1">The sequence shown here is derived from an EMBL/GenBank/DDBJ whole genome shotgun (WGS) entry which is preliminary data.</text>
</comment>
<accession>A0ABP6LGH9</accession>
<sequence>MQRRFRQVDVFTTVPYRGNPVAVVLDAEGLSAEEMLGFARWTNLSETTFVLPPQAPGADYRVRIFTPGLELPFAGHPTLGTCHAWLSSGGVPARSDVVVQECGLGLVPVRPTADGPAFAAPRLLRSGPVEEEVVERVARSLGIARADILDAEWADNGPGWVAVLLSSAQEVLALRPGIVDLDVGVVGPYPPGSPEAFEVRAFFPKDGATAEDPVTGSLNASLAQWLLRTGRAEAPYVASQGTVLGRAGRAHVSRDPDGTIWVAGGTVTCVTGHVEL</sequence>
<dbReference type="NCBIfam" id="TIGR00654">
    <property type="entry name" value="PhzF_family"/>
    <property type="match status" value="1"/>
</dbReference>
<protein>
    <submittedName>
        <fullName evidence="1">PhzF family phenazine biosynthesis protein</fullName>
    </submittedName>
</protein>
<evidence type="ECO:0000313" key="1">
    <source>
        <dbReference type="EMBL" id="GAA3041263.1"/>
    </source>
</evidence>
<dbReference type="PIRSF" id="PIRSF016184">
    <property type="entry name" value="PhzC_PhzF"/>
    <property type="match status" value="1"/>
</dbReference>
<reference evidence="2" key="1">
    <citation type="journal article" date="2019" name="Int. J. Syst. Evol. Microbiol.">
        <title>The Global Catalogue of Microorganisms (GCM) 10K type strain sequencing project: providing services to taxonomists for standard genome sequencing and annotation.</title>
        <authorList>
            <consortium name="The Broad Institute Genomics Platform"/>
            <consortium name="The Broad Institute Genome Sequencing Center for Infectious Disease"/>
            <person name="Wu L."/>
            <person name="Ma J."/>
        </authorList>
    </citation>
    <scope>NUCLEOTIDE SEQUENCE [LARGE SCALE GENOMIC DNA]</scope>
    <source>
        <strain evidence="2">JCM 3106</strain>
    </source>
</reference>
<proteinExistence type="predicted"/>
<keyword evidence="2" id="KW-1185">Reference proteome</keyword>
<name>A0ABP6LGH9_9ACTN</name>
<dbReference type="InterPro" id="IPR003719">
    <property type="entry name" value="Phenazine_PhzF-like"/>
</dbReference>
<gene>
    <name evidence="1" type="ORF">GCM10017559_82460</name>
</gene>